<evidence type="ECO:0000313" key="2">
    <source>
        <dbReference type="Proteomes" id="UP001626550"/>
    </source>
</evidence>
<name>A0ABD2PQM7_9PLAT</name>
<protein>
    <submittedName>
        <fullName evidence="1">Uncharacterized protein</fullName>
    </submittedName>
</protein>
<organism evidence="1 2">
    <name type="scientific">Cichlidogyrus casuarinus</name>
    <dbReference type="NCBI Taxonomy" id="1844966"/>
    <lineage>
        <taxon>Eukaryota</taxon>
        <taxon>Metazoa</taxon>
        <taxon>Spiralia</taxon>
        <taxon>Lophotrochozoa</taxon>
        <taxon>Platyhelminthes</taxon>
        <taxon>Monogenea</taxon>
        <taxon>Monopisthocotylea</taxon>
        <taxon>Dactylogyridea</taxon>
        <taxon>Ancyrocephalidae</taxon>
        <taxon>Cichlidogyrus</taxon>
    </lineage>
</organism>
<keyword evidence="2" id="KW-1185">Reference proteome</keyword>
<sequence>MRHGSTRINGKLTQKIGFYKGLFNHWHWPRVILLVTGNLIDEILLLAADDLAEFETRVEGVVFIFTAKENAVTLKHMQLMTILTVSLAPEN</sequence>
<dbReference type="Proteomes" id="UP001626550">
    <property type="component" value="Unassembled WGS sequence"/>
</dbReference>
<dbReference type="EMBL" id="JBJKFK010003529">
    <property type="protein sequence ID" value="KAL3309803.1"/>
    <property type="molecule type" value="Genomic_DNA"/>
</dbReference>
<accession>A0ABD2PQM7</accession>
<dbReference type="AlphaFoldDB" id="A0ABD2PQM7"/>
<comment type="caution">
    <text evidence="1">The sequence shown here is derived from an EMBL/GenBank/DDBJ whole genome shotgun (WGS) entry which is preliminary data.</text>
</comment>
<evidence type="ECO:0000313" key="1">
    <source>
        <dbReference type="EMBL" id="KAL3309803.1"/>
    </source>
</evidence>
<reference evidence="1 2" key="1">
    <citation type="submission" date="2024-11" db="EMBL/GenBank/DDBJ databases">
        <title>Adaptive evolution of stress response genes in parasites aligns with host niche diversity.</title>
        <authorList>
            <person name="Hahn C."/>
            <person name="Resl P."/>
        </authorList>
    </citation>
    <scope>NUCLEOTIDE SEQUENCE [LARGE SCALE GENOMIC DNA]</scope>
    <source>
        <strain evidence="1">EGGRZ-B1_66</strain>
        <tissue evidence="1">Body</tissue>
    </source>
</reference>
<proteinExistence type="predicted"/>
<gene>
    <name evidence="1" type="ORF">Ciccas_011646</name>
</gene>